<keyword evidence="15" id="KW-1185">Reference proteome</keyword>
<feature type="DNA-binding region" description="Homeobox" evidence="10">
    <location>
        <begin position="245"/>
        <end position="304"/>
    </location>
</feature>
<keyword evidence="7 10" id="KW-0539">Nucleus</keyword>
<evidence type="ECO:0000256" key="5">
    <source>
        <dbReference type="ARBA" id="ARBA00023155"/>
    </source>
</evidence>
<dbReference type="PRINTS" id="PR00024">
    <property type="entry name" value="HOMEOBOX"/>
</dbReference>
<feature type="region of interest" description="Disordered" evidence="12">
    <location>
        <begin position="179"/>
        <end position="211"/>
    </location>
</feature>
<evidence type="ECO:0000256" key="4">
    <source>
        <dbReference type="ARBA" id="ARBA00023125"/>
    </source>
</evidence>
<comment type="subcellular location">
    <subcellularLocation>
        <location evidence="1 10 11">Nucleus</location>
    </subcellularLocation>
</comment>
<dbReference type="Gene3D" id="1.10.10.60">
    <property type="entry name" value="Homeodomain-like"/>
    <property type="match status" value="1"/>
</dbReference>
<gene>
    <name evidence="14" type="primary">HOXD1</name>
    <name evidence="14" type="ORF">G0U57_019835</name>
</gene>
<keyword evidence="6" id="KW-0804">Transcription</keyword>
<evidence type="ECO:0000313" key="15">
    <source>
        <dbReference type="Proteomes" id="UP000765507"/>
    </source>
</evidence>
<dbReference type="PROSITE" id="PS00027">
    <property type="entry name" value="HOMEOBOX_1"/>
    <property type="match status" value="1"/>
</dbReference>
<dbReference type="GO" id="GO:0000978">
    <property type="term" value="F:RNA polymerase II cis-regulatory region sequence-specific DNA binding"/>
    <property type="evidence" value="ECO:0007669"/>
    <property type="project" value="TreeGrafter"/>
</dbReference>
<feature type="compositionally biased region" description="Low complexity" evidence="12">
    <location>
        <begin position="88"/>
        <end position="105"/>
    </location>
</feature>
<feature type="domain" description="Homeobox" evidence="13">
    <location>
        <begin position="243"/>
        <end position="303"/>
    </location>
</feature>
<evidence type="ECO:0000256" key="1">
    <source>
        <dbReference type="ARBA" id="ARBA00004123"/>
    </source>
</evidence>
<evidence type="ECO:0000313" key="14">
    <source>
        <dbReference type="EMBL" id="KAG6940130.1"/>
    </source>
</evidence>
<dbReference type="SUPFAM" id="SSF46689">
    <property type="entry name" value="Homeodomain-like"/>
    <property type="match status" value="1"/>
</dbReference>
<dbReference type="PANTHER" id="PTHR45946:SF1">
    <property type="entry name" value="HOMEOBOX PROTEIN HOX-D1"/>
    <property type="match status" value="1"/>
</dbReference>
<evidence type="ECO:0000256" key="11">
    <source>
        <dbReference type="RuleBase" id="RU000682"/>
    </source>
</evidence>
<evidence type="ECO:0000256" key="10">
    <source>
        <dbReference type="PROSITE-ProRule" id="PRU00108"/>
    </source>
</evidence>
<evidence type="ECO:0000256" key="7">
    <source>
        <dbReference type="ARBA" id="ARBA00023242"/>
    </source>
</evidence>
<organism evidence="14 15">
    <name type="scientific">Chelydra serpentina</name>
    <name type="common">Snapping turtle</name>
    <name type="synonym">Testudo serpentina</name>
    <dbReference type="NCBI Taxonomy" id="8475"/>
    <lineage>
        <taxon>Eukaryota</taxon>
        <taxon>Metazoa</taxon>
        <taxon>Chordata</taxon>
        <taxon>Craniata</taxon>
        <taxon>Vertebrata</taxon>
        <taxon>Euteleostomi</taxon>
        <taxon>Archelosauria</taxon>
        <taxon>Testudinata</taxon>
        <taxon>Testudines</taxon>
        <taxon>Cryptodira</taxon>
        <taxon>Durocryptodira</taxon>
        <taxon>Americhelydia</taxon>
        <taxon>Chelydroidea</taxon>
        <taxon>Chelydridae</taxon>
        <taxon>Chelydra</taxon>
    </lineage>
</organism>
<feature type="compositionally biased region" description="Basic and acidic residues" evidence="12">
    <location>
        <begin position="1"/>
        <end position="14"/>
    </location>
</feature>
<dbReference type="FunFam" id="1.10.10.60:FF:000113">
    <property type="entry name" value="homeobox protein Hox-B1"/>
    <property type="match status" value="1"/>
</dbReference>
<dbReference type="PANTHER" id="PTHR45946">
    <property type="entry name" value="HOMEOBOX PROTEIN ROUGH-RELATED"/>
    <property type="match status" value="1"/>
</dbReference>
<feature type="region of interest" description="Disordered" evidence="12">
    <location>
        <begin position="1"/>
        <end position="37"/>
    </location>
</feature>
<dbReference type="PROSITE" id="PS50071">
    <property type="entry name" value="HOMEOBOX_2"/>
    <property type="match status" value="1"/>
</dbReference>
<evidence type="ECO:0000256" key="12">
    <source>
        <dbReference type="SAM" id="MobiDB-lite"/>
    </source>
</evidence>
<protein>
    <recommendedName>
        <fullName evidence="9">Homeobox protein Hox-D1</fullName>
    </recommendedName>
</protein>
<feature type="region of interest" description="Disordered" evidence="12">
    <location>
        <begin position="83"/>
        <end position="105"/>
    </location>
</feature>
<dbReference type="InterPro" id="IPR001356">
    <property type="entry name" value="HD"/>
</dbReference>
<proteinExistence type="inferred from homology"/>
<accession>A0A8T1TGU0</accession>
<feature type="region of interest" description="Disordered" evidence="12">
    <location>
        <begin position="298"/>
        <end position="339"/>
    </location>
</feature>
<keyword evidence="3" id="KW-0805">Transcription regulation</keyword>
<evidence type="ECO:0000259" key="13">
    <source>
        <dbReference type="PROSITE" id="PS50071"/>
    </source>
</evidence>
<sequence length="339" mass="35979">RWLWEEGRSRERPGQHPRAAAGSYPAPPAAGPEPRQDMNSYLEYLSRGDALPAPSFCPADPSAVALQPPCPLGGDSAYLGSLLVPGEGTAPGPAQRPAQQPRPAAASRFAACALAGAYDSGPPAADFNVLPPGSSYALPYGASAQVEDAGGGHLRYATSIFSGSGSRLPVGYSTLAEQSHFHPGLKEPPGVQPGGFQSVSPSPGTYPKPTSPALGGALGTFEWMTVKRNAPKKSKLSVYGVHGPPSTVRTHFSTKQLTELEKEFHFNKYLTRARRVEIAHSLRLNDTQVKIWFQNRRMKQKKREREGLLIPSPAASPSAQSPAKPGRNSVPSSPAKDSC</sequence>
<evidence type="ECO:0000256" key="9">
    <source>
        <dbReference type="ARBA" id="ARBA00040128"/>
    </source>
</evidence>
<evidence type="ECO:0000256" key="8">
    <source>
        <dbReference type="ARBA" id="ARBA00029448"/>
    </source>
</evidence>
<dbReference type="CDD" id="cd00086">
    <property type="entry name" value="homeodomain"/>
    <property type="match status" value="1"/>
</dbReference>
<dbReference type="OrthoDB" id="6159439at2759"/>
<dbReference type="InterPro" id="IPR009057">
    <property type="entry name" value="Homeodomain-like_sf"/>
</dbReference>
<evidence type="ECO:0000256" key="3">
    <source>
        <dbReference type="ARBA" id="ARBA00023015"/>
    </source>
</evidence>
<comment type="similarity">
    <text evidence="8">Belongs to the Antp homeobox family. Labial subfamily.</text>
</comment>
<dbReference type="InterPro" id="IPR020479">
    <property type="entry name" value="HD_metazoa"/>
</dbReference>
<dbReference type="GO" id="GO:0000981">
    <property type="term" value="F:DNA-binding transcription factor activity, RNA polymerase II-specific"/>
    <property type="evidence" value="ECO:0007669"/>
    <property type="project" value="InterPro"/>
</dbReference>
<dbReference type="AlphaFoldDB" id="A0A8T1TGU0"/>
<evidence type="ECO:0000256" key="2">
    <source>
        <dbReference type="ARBA" id="ARBA00022473"/>
    </source>
</evidence>
<reference evidence="14 15" key="1">
    <citation type="journal article" date="2020" name="G3 (Bethesda)">
        <title>Draft Genome of the Common Snapping Turtle, Chelydra serpentina, a Model for Phenotypic Plasticity in Reptiles.</title>
        <authorList>
            <person name="Das D."/>
            <person name="Singh S.K."/>
            <person name="Bierstedt J."/>
            <person name="Erickson A."/>
            <person name="Galli G.L.J."/>
            <person name="Crossley D.A. 2nd"/>
            <person name="Rhen T."/>
        </authorList>
    </citation>
    <scope>NUCLEOTIDE SEQUENCE [LARGE SCALE GENOMIC DNA]</scope>
    <source>
        <strain evidence="14">KW</strain>
    </source>
</reference>
<feature type="non-terminal residue" evidence="14">
    <location>
        <position position="1"/>
    </location>
</feature>
<dbReference type="SMART" id="SM00389">
    <property type="entry name" value="HOX"/>
    <property type="match status" value="1"/>
</dbReference>
<keyword evidence="5 10" id="KW-0371">Homeobox</keyword>
<dbReference type="GO" id="GO:0005634">
    <property type="term" value="C:nucleus"/>
    <property type="evidence" value="ECO:0007669"/>
    <property type="project" value="UniProtKB-SubCell"/>
</dbReference>
<keyword evidence="4 10" id="KW-0238">DNA-binding</keyword>
<dbReference type="InterPro" id="IPR017970">
    <property type="entry name" value="Homeobox_CS"/>
</dbReference>
<feature type="compositionally biased region" description="Low complexity" evidence="12">
    <location>
        <begin position="311"/>
        <end position="323"/>
    </location>
</feature>
<keyword evidence="2" id="KW-0217">Developmental protein</keyword>
<dbReference type="EMBL" id="JAHGAV010000007">
    <property type="protein sequence ID" value="KAG6940130.1"/>
    <property type="molecule type" value="Genomic_DNA"/>
</dbReference>
<dbReference type="Proteomes" id="UP000765507">
    <property type="component" value="Unassembled WGS sequence"/>
</dbReference>
<dbReference type="Pfam" id="PF00046">
    <property type="entry name" value="Homeodomain"/>
    <property type="match status" value="1"/>
</dbReference>
<dbReference type="InterPro" id="IPR046327">
    <property type="entry name" value="HXA1/B1/D1"/>
</dbReference>
<comment type="caution">
    <text evidence="14">The sequence shown here is derived from an EMBL/GenBank/DDBJ whole genome shotgun (WGS) entry which is preliminary data.</text>
</comment>
<evidence type="ECO:0000256" key="6">
    <source>
        <dbReference type="ARBA" id="ARBA00023163"/>
    </source>
</evidence>
<name>A0A8T1TGU0_CHESE</name>